<name>A0A1D1VDR1_RAMVA</name>
<evidence type="ECO:0000256" key="2">
    <source>
        <dbReference type="PROSITE-ProRule" id="PRU00176"/>
    </source>
</evidence>
<dbReference type="STRING" id="947166.A0A1D1VDR1"/>
<evidence type="ECO:0000259" key="5">
    <source>
        <dbReference type="PROSITE" id="PS50158"/>
    </source>
</evidence>
<dbReference type="SMART" id="SM00360">
    <property type="entry name" value="RRM"/>
    <property type="match status" value="1"/>
</dbReference>
<dbReference type="PROSITE" id="PS50158">
    <property type="entry name" value="ZF_CCHC"/>
    <property type="match status" value="1"/>
</dbReference>
<dbReference type="OrthoDB" id="5970at2759"/>
<reference evidence="6 7" key="1">
    <citation type="journal article" date="2016" name="Nat. Commun.">
        <title>Extremotolerant tardigrade genome and improved radiotolerance of human cultured cells by tardigrade-unique protein.</title>
        <authorList>
            <person name="Hashimoto T."/>
            <person name="Horikawa D.D."/>
            <person name="Saito Y."/>
            <person name="Kuwahara H."/>
            <person name="Kozuka-Hata H."/>
            <person name="Shin-I T."/>
            <person name="Minakuchi Y."/>
            <person name="Ohishi K."/>
            <person name="Motoyama A."/>
            <person name="Aizu T."/>
            <person name="Enomoto A."/>
            <person name="Kondo K."/>
            <person name="Tanaka S."/>
            <person name="Hara Y."/>
            <person name="Koshikawa S."/>
            <person name="Sagara H."/>
            <person name="Miura T."/>
            <person name="Yokobori S."/>
            <person name="Miyagawa K."/>
            <person name="Suzuki Y."/>
            <person name="Kubo T."/>
            <person name="Oyama M."/>
            <person name="Kohara Y."/>
            <person name="Fujiyama A."/>
            <person name="Arakawa K."/>
            <person name="Katayama T."/>
            <person name="Toyoda A."/>
            <person name="Kunieda T."/>
        </authorList>
    </citation>
    <scope>NUCLEOTIDE SEQUENCE [LARGE SCALE GENOMIC DNA]</scope>
    <source>
        <strain evidence="6 7">YOKOZUNA-1</strain>
    </source>
</reference>
<dbReference type="SMART" id="SM00343">
    <property type="entry name" value="ZnF_C2HC"/>
    <property type="match status" value="1"/>
</dbReference>
<feature type="domain" description="RRM" evidence="4">
    <location>
        <begin position="51"/>
        <end position="124"/>
    </location>
</feature>
<keyword evidence="7" id="KW-1185">Reference proteome</keyword>
<evidence type="ECO:0000259" key="4">
    <source>
        <dbReference type="PROSITE" id="PS50102"/>
    </source>
</evidence>
<feature type="domain" description="CCHC-type" evidence="5">
    <location>
        <begin position="178"/>
        <end position="193"/>
    </location>
</feature>
<evidence type="ECO:0000256" key="3">
    <source>
        <dbReference type="SAM" id="MobiDB-lite"/>
    </source>
</evidence>
<dbReference type="SUPFAM" id="SSF54928">
    <property type="entry name" value="RNA-binding domain, RBD"/>
    <property type="match status" value="1"/>
</dbReference>
<dbReference type="InterPro" id="IPR000504">
    <property type="entry name" value="RRM_dom"/>
</dbReference>
<dbReference type="InterPro" id="IPR050907">
    <property type="entry name" value="SRSF"/>
</dbReference>
<gene>
    <name evidence="6" type="primary">RvY_10096-1</name>
    <name evidence="6" type="synonym">RvY_10096.1</name>
    <name evidence="6" type="ORF">RvY_10096</name>
</gene>
<dbReference type="InterPro" id="IPR035979">
    <property type="entry name" value="RBD_domain_sf"/>
</dbReference>
<dbReference type="PROSITE" id="PS50102">
    <property type="entry name" value="RRM"/>
    <property type="match status" value="1"/>
</dbReference>
<dbReference type="GO" id="GO:0008270">
    <property type="term" value="F:zinc ion binding"/>
    <property type="evidence" value="ECO:0007669"/>
    <property type="project" value="UniProtKB-KW"/>
</dbReference>
<protein>
    <submittedName>
        <fullName evidence="6">Uncharacterized protein</fullName>
    </submittedName>
</protein>
<evidence type="ECO:0000256" key="1">
    <source>
        <dbReference type="PROSITE-ProRule" id="PRU00047"/>
    </source>
</evidence>
<dbReference type="Proteomes" id="UP000186922">
    <property type="component" value="Unassembled WGS sequence"/>
</dbReference>
<feature type="region of interest" description="Disordered" evidence="3">
    <location>
        <begin position="1"/>
        <end position="45"/>
    </location>
</feature>
<accession>A0A1D1VDR1</accession>
<keyword evidence="2" id="KW-0694">RNA-binding</keyword>
<feature type="region of interest" description="Disordered" evidence="3">
    <location>
        <begin position="123"/>
        <end position="231"/>
    </location>
</feature>
<dbReference type="GO" id="GO:0003723">
    <property type="term" value="F:RNA binding"/>
    <property type="evidence" value="ECO:0007669"/>
    <property type="project" value="UniProtKB-UniRule"/>
</dbReference>
<feature type="compositionally biased region" description="Gly residues" evidence="3">
    <location>
        <begin position="193"/>
        <end position="225"/>
    </location>
</feature>
<dbReference type="Pfam" id="PF00098">
    <property type="entry name" value="zf-CCHC"/>
    <property type="match status" value="1"/>
</dbReference>
<comment type="caution">
    <text evidence="6">The sequence shown here is derived from an EMBL/GenBank/DDBJ whole genome shotgun (WGS) entry which is preliminary data.</text>
</comment>
<dbReference type="PANTHER" id="PTHR23147">
    <property type="entry name" value="SERINE/ARGININE RICH SPLICING FACTOR"/>
    <property type="match status" value="1"/>
</dbReference>
<keyword evidence="1" id="KW-0479">Metal-binding</keyword>
<proteinExistence type="predicted"/>
<dbReference type="CDD" id="cd00590">
    <property type="entry name" value="RRM_SF"/>
    <property type="match status" value="1"/>
</dbReference>
<dbReference type="InterPro" id="IPR001878">
    <property type="entry name" value="Znf_CCHC"/>
</dbReference>
<dbReference type="Pfam" id="PF00076">
    <property type="entry name" value="RRM_1"/>
    <property type="match status" value="1"/>
</dbReference>
<keyword evidence="1" id="KW-0863">Zinc-finger</keyword>
<dbReference type="InterPro" id="IPR012677">
    <property type="entry name" value="Nucleotide-bd_a/b_plait_sf"/>
</dbReference>
<dbReference type="Gene3D" id="3.30.70.330">
    <property type="match status" value="1"/>
</dbReference>
<dbReference type="Gene3D" id="4.10.60.10">
    <property type="entry name" value="Zinc finger, CCHC-type"/>
    <property type="match status" value="1"/>
</dbReference>
<dbReference type="InterPro" id="IPR036875">
    <property type="entry name" value="Znf_CCHC_sf"/>
</dbReference>
<feature type="compositionally biased region" description="Gly residues" evidence="3">
    <location>
        <begin position="12"/>
        <end position="32"/>
    </location>
</feature>
<dbReference type="SUPFAM" id="SSF57756">
    <property type="entry name" value="Retrovirus zinc finger-like domains"/>
    <property type="match status" value="1"/>
</dbReference>
<evidence type="ECO:0000313" key="6">
    <source>
        <dbReference type="EMBL" id="GAU99040.1"/>
    </source>
</evidence>
<organism evidence="6 7">
    <name type="scientific">Ramazzottius varieornatus</name>
    <name type="common">Water bear</name>
    <name type="synonym">Tardigrade</name>
    <dbReference type="NCBI Taxonomy" id="947166"/>
    <lineage>
        <taxon>Eukaryota</taxon>
        <taxon>Metazoa</taxon>
        <taxon>Ecdysozoa</taxon>
        <taxon>Tardigrada</taxon>
        <taxon>Eutardigrada</taxon>
        <taxon>Parachela</taxon>
        <taxon>Hypsibioidea</taxon>
        <taxon>Ramazzottiidae</taxon>
        <taxon>Ramazzottius</taxon>
    </lineage>
</organism>
<sequence length="231" mass="22353">MGDRDRSPDGGYRSGGRGGGGGGYRSGGGDSGGRSRPPLGYAHMDEKSGGYRLHVAGINEGITEDEVKTAFGKYGSVKEMWMSQDPPRFGFIVLSSQEEAEDCISNLNDSDLHGGNIRVAWAKPRDSSGRSSGGRGGGYGGGSYGGRSGGGGYGGSGGGGSYGGGRGGGGGGGGDRSCYNCGRPGHISRDCRSGGGSGGGGGGRGGYSGGGGGGGGYGGGGGRSSGGSSRY</sequence>
<keyword evidence="1" id="KW-0862">Zinc</keyword>
<dbReference type="AlphaFoldDB" id="A0A1D1VDR1"/>
<feature type="compositionally biased region" description="Gly residues" evidence="3">
    <location>
        <begin position="131"/>
        <end position="175"/>
    </location>
</feature>
<evidence type="ECO:0000313" key="7">
    <source>
        <dbReference type="Proteomes" id="UP000186922"/>
    </source>
</evidence>
<dbReference type="EMBL" id="BDGG01000005">
    <property type="protein sequence ID" value="GAU99040.1"/>
    <property type="molecule type" value="Genomic_DNA"/>
</dbReference>